<evidence type="ECO:0000313" key="2">
    <source>
        <dbReference type="EMBL" id="MQL87158.1"/>
    </source>
</evidence>
<organism evidence="2 3">
    <name type="scientific">Colocasia esculenta</name>
    <name type="common">Wild taro</name>
    <name type="synonym">Arum esculentum</name>
    <dbReference type="NCBI Taxonomy" id="4460"/>
    <lineage>
        <taxon>Eukaryota</taxon>
        <taxon>Viridiplantae</taxon>
        <taxon>Streptophyta</taxon>
        <taxon>Embryophyta</taxon>
        <taxon>Tracheophyta</taxon>
        <taxon>Spermatophyta</taxon>
        <taxon>Magnoliopsida</taxon>
        <taxon>Liliopsida</taxon>
        <taxon>Araceae</taxon>
        <taxon>Aroideae</taxon>
        <taxon>Colocasieae</taxon>
        <taxon>Colocasia</taxon>
    </lineage>
</organism>
<accession>A0A843UUF9</accession>
<dbReference type="AlphaFoldDB" id="A0A843UUF9"/>
<evidence type="ECO:0000256" key="1">
    <source>
        <dbReference type="SAM" id="MobiDB-lite"/>
    </source>
</evidence>
<feature type="compositionally biased region" description="Basic and acidic residues" evidence="1">
    <location>
        <begin position="46"/>
        <end position="56"/>
    </location>
</feature>
<comment type="caution">
    <text evidence="2">The sequence shown here is derived from an EMBL/GenBank/DDBJ whole genome shotgun (WGS) entry which is preliminary data.</text>
</comment>
<dbReference type="Proteomes" id="UP000652761">
    <property type="component" value="Unassembled WGS sequence"/>
</dbReference>
<evidence type="ECO:0000313" key="3">
    <source>
        <dbReference type="Proteomes" id="UP000652761"/>
    </source>
</evidence>
<feature type="region of interest" description="Disordered" evidence="1">
    <location>
        <begin position="17"/>
        <end position="56"/>
    </location>
</feature>
<keyword evidence="3" id="KW-1185">Reference proteome</keyword>
<reference evidence="2" key="1">
    <citation type="submission" date="2017-07" db="EMBL/GenBank/DDBJ databases">
        <title>Taro Niue Genome Assembly and Annotation.</title>
        <authorList>
            <person name="Atibalentja N."/>
            <person name="Keating K."/>
            <person name="Fields C.J."/>
        </authorList>
    </citation>
    <scope>NUCLEOTIDE SEQUENCE</scope>
    <source>
        <strain evidence="2">Niue_2</strain>
        <tissue evidence="2">Leaf</tissue>
    </source>
</reference>
<feature type="compositionally biased region" description="Basic and acidic residues" evidence="1">
    <location>
        <begin position="17"/>
        <end position="34"/>
    </location>
</feature>
<sequence>MVKRALALEATNDTIEKIRGRSGEGSSDRKRKFESGNAPKAQQTNKKAEKAPIGGKEHEISLSTHQLALKHNDFINHRKE</sequence>
<name>A0A843UUF9_COLES</name>
<gene>
    <name evidence="2" type="ORF">Taro_019691</name>
</gene>
<proteinExistence type="predicted"/>
<protein>
    <submittedName>
        <fullName evidence="2">Uncharacterized protein</fullName>
    </submittedName>
</protein>
<dbReference type="EMBL" id="NMUH01000956">
    <property type="protein sequence ID" value="MQL87158.1"/>
    <property type="molecule type" value="Genomic_DNA"/>
</dbReference>